<dbReference type="RefSeq" id="WP_183728127.1">
    <property type="nucleotide sequence ID" value="NZ_JACHID010000001.1"/>
</dbReference>
<dbReference type="EMBL" id="JACHID010000001">
    <property type="protein sequence ID" value="MBB5020747.1"/>
    <property type="molecule type" value="Genomic_DNA"/>
</dbReference>
<dbReference type="Gene3D" id="3.30.1330.10">
    <property type="entry name" value="PurM-like, N-terminal domain"/>
    <property type="match status" value="1"/>
</dbReference>
<keyword evidence="1 2" id="KW-0784">Thiamine biosynthesis</keyword>
<dbReference type="GO" id="GO:0009030">
    <property type="term" value="F:thiamine-phosphate kinase activity"/>
    <property type="evidence" value="ECO:0007669"/>
    <property type="project" value="UniProtKB-UniRule"/>
</dbReference>
<dbReference type="InterPro" id="IPR036921">
    <property type="entry name" value="PurM-like_N_sf"/>
</dbReference>
<keyword evidence="2 4" id="KW-0808">Transferase</keyword>
<feature type="binding site" evidence="2">
    <location>
        <position position="52"/>
    </location>
    <ligand>
        <name>Mg(2+)</name>
        <dbReference type="ChEBI" id="CHEBI:18420"/>
        <label>1</label>
    </ligand>
</feature>
<feature type="binding site" evidence="2">
    <location>
        <position position="59"/>
    </location>
    <ligand>
        <name>substrate</name>
    </ligand>
</feature>
<dbReference type="PIRSF" id="PIRSF005303">
    <property type="entry name" value="Thiam_monoph_kin"/>
    <property type="match status" value="1"/>
</dbReference>
<dbReference type="UniPathway" id="UPA00060">
    <property type="reaction ID" value="UER00142"/>
</dbReference>
<feature type="binding site" evidence="2">
    <location>
        <position position="217"/>
    </location>
    <ligand>
        <name>ATP</name>
        <dbReference type="ChEBI" id="CHEBI:30616"/>
    </ligand>
</feature>
<dbReference type="CDD" id="cd02194">
    <property type="entry name" value="ThiL"/>
    <property type="match status" value="1"/>
</dbReference>
<feature type="binding site" evidence="2">
    <location>
        <position position="51"/>
    </location>
    <ligand>
        <name>Mg(2+)</name>
        <dbReference type="ChEBI" id="CHEBI:18420"/>
        <label>1</label>
    </ligand>
</feature>
<organism evidence="4 5">
    <name type="scientific">Desulfurispira natronophila</name>
    <dbReference type="NCBI Taxonomy" id="682562"/>
    <lineage>
        <taxon>Bacteria</taxon>
        <taxon>Pseudomonadati</taxon>
        <taxon>Chrysiogenota</taxon>
        <taxon>Chrysiogenia</taxon>
        <taxon>Chrysiogenales</taxon>
        <taxon>Chrysiogenaceae</taxon>
        <taxon>Desulfurispira</taxon>
    </lineage>
</organism>
<dbReference type="PANTHER" id="PTHR30270">
    <property type="entry name" value="THIAMINE-MONOPHOSPHATE KINASE"/>
    <property type="match status" value="1"/>
</dbReference>
<evidence type="ECO:0000259" key="3">
    <source>
        <dbReference type="Pfam" id="PF00586"/>
    </source>
</evidence>
<feature type="binding site" evidence="2">
    <location>
        <position position="81"/>
    </location>
    <ligand>
        <name>Mg(2+)</name>
        <dbReference type="ChEBI" id="CHEBI:18420"/>
        <label>3</label>
    </ligand>
</feature>
<dbReference type="InterPro" id="IPR016188">
    <property type="entry name" value="PurM-like_N"/>
</dbReference>
<accession>A0A7W8DFU0</accession>
<dbReference type="GO" id="GO:0000287">
    <property type="term" value="F:magnesium ion binding"/>
    <property type="evidence" value="ECO:0007669"/>
    <property type="project" value="UniProtKB-UniRule"/>
</dbReference>
<feature type="binding site" evidence="2">
    <location>
        <position position="52"/>
    </location>
    <ligand>
        <name>Mg(2+)</name>
        <dbReference type="ChEBI" id="CHEBI:18420"/>
        <label>2</label>
    </ligand>
</feature>
<sequence>MSSTSSVGEFDLIDILLQSIPSHLRQDGHLLVGAGDDAAALSSLVCPVITTDAQHESVHFYRHWLSPRDLGYKAVMVCLSDLAASYAFPRGLFINLGVPAGINHEYLCQLYRGVGSALEACGGQLGGGNISSSERLSIDLFAVGEGYAPMPQRGHAHVGQIVCATGVLGQARGALHGLLHGNEVAPELLQAFVAPRARFDAAAVLNRCGVRTVMDISDGLAGDCSKIARASGVSIQLAPEHFVVPAALQRYALENNREPREFIIGGGEDYELLFTCDEHQLGQICELLPDVMIVGHVVPEGDTPVIGGAVSSYIHGTGWTP</sequence>
<dbReference type="PANTHER" id="PTHR30270:SF0">
    <property type="entry name" value="THIAMINE-MONOPHOSPHATE KINASE"/>
    <property type="match status" value="1"/>
</dbReference>
<dbReference type="GO" id="GO:0005524">
    <property type="term" value="F:ATP binding"/>
    <property type="evidence" value="ECO:0007669"/>
    <property type="project" value="UniProtKB-UniRule"/>
</dbReference>
<feature type="binding site" evidence="2">
    <location>
        <position position="313"/>
    </location>
    <ligand>
        <name>substrate</name>
    </ligand>
</feature>
<comment type="function">
    <text evidence="2">Catalyzes the ATP-dependent phosphorylation of thiamine-monophosphate (TMP) to form thiamine-pyrophosphate (TPP), the active form of vitamin B1.</text>
</comment>
<keyword evidence="2" id="KW-0547">Nucleotide-binding</keyword>
<feature type="binding site" evidence="2">
    <location>
        <position position="81"/>
    </location>
    <ligand>
        <name>Mg(2+)</name>
        <dbReference type="ChEBI" id="CHEBI:18420"/>
        <label>2</label>
    </ligand>
</feature>
<evidence type="ECO:0000256" key="1">
    <source>
        <dbReference type="ARBA" id="ARBA00022977"/>
    </source>
</evidence>
<keyword evidence="2 4" id="KW-0418">Kinase</keyword>
<feature type="binding site" evidence="2">
    <location>
        <position position="268"/>
    </location>
    <ligand>
        <name>substrate</name>
    </ligand>
</feature>
<feature type="binding site" evidence="2">
    <location>
        <position position="129"/>
    </location>
    <ligand>
        <name>Mg(2+)</name>
        <dbReference type="ChEBI" id="CHEBI:18420"/>
        <label>1</label>
    </ligand>
</feature>
<feature type="binding site" evidence="2">
    <location>
        <position position="50"/>
    </location>
    <ligand>
        <name>Mg(2+)</name>
        <dbReference type="ChEBI" id="CHEBI:18420"/>
        <label>4</label>
    </ligand>
</feature>
<gene>
    <name evidence="2" type="primary">thiL</name>
    <name evidence="4" type="ORF">HNR37_000050</name>
</gene>
<dbReference type="NCBIfam" id="TIGR01379">
    <property type="entry name" value="thiL"/>
    <property type="match status" value="1"/>
</dbReference>
<comment type="caution">
    <text evidence="2">Lacks conserved residue(s) required for the propagation of feature annotation.</text>
</comment>
<proteinExistence type="inferred from homology"/>
<dbReference type="Gene3D" id="3.90.650.10">
    <property type="entry name" value="PurM-like C-terminal domain"/>
    <property type="match status" value="1"/>
</dbReference>
<comment type="miscellaneous">
    <text evidence="2">Reaction mechanism of ThiL seems to utilize a direct, inline transfer of the gamma-phosphate of ATP to TMP rather than a phosphorylated enzyme intermediate.</text>
</comment>
<dbReference type="InterPro" id="IPR036676">
    <property type="entry name" value="PurM-like_C_sf"/>
</dbReference>
<dbReference type="Pfam" id="PF00586">
    <property type="entry name" value="AIRS"/>
    <property type="match status" value="1"/>
</dbReference>
<dbReference type="GO" id="GO:0009228">
    <property type="term" value="P:thiamine biosynthetic process"/>
    <property type="evidence" value="ECO:0007669"/>
    <property type="project" value="UniProtKB-KW"/>
</dbReference>
<keyword evidence="2" id="KW-0479">Metal-binding</keyword>
<keyword evidence="2" id="KW-0460">Magnesium</keyword>
<feature type="binding site" evidence="2">
    <location>
        <position position="37"/>
    </location>
    <ligand>
        <name>Mg(2+)</name>
        <dbReference type="ChEBI" id="CHEBI:18420"/>
        <label>4</label>
    </ligand>
</feature>
<feature type="binding site" evidence="2">
    <location>
        <position position="37"/>
    </location>
    <ligand>
        <name>Mg(2+)</name>
        <dbReference type="ChEBI" id="CHEBI:18420"/>
        <label>3</label>
    </ligand>
</feature>
<dbReference type="EC" id="2.7.4.16" evidence="2"/>
<dbReference type="AlphaFoldDB" id="A0A7W8DFU0"/>
<comment type="catalytic activity">
    <reaction evidence="2">
        <text>thiamine phosphate + ATP = thiamine diphosphate + ADP</text>
        <dbReference type="Rhea" id="RHEA:15913"/>
        <dbReference type="ChEBI" id="CHEBI:30616"/>
        <dbReference type="ChEBI" id="CHEBI:37575"/>
        <dbReference type="ChEBI" id="CHEBI:58937"/>
        <dbReference type="ChEBI" id="CHEBI:456216"/>
        <dbReference type="EC" id="2.7.4.16"/>
    </reaction>
</comment>
<dbReference type="SUPFAM" id="SSF55326">
    <property type="entry name" value="PurM N-terminal domain-like"/>
    <property type="match status" value="1"/>
</dbReference>
<dbReference type="InterPro" id="IPR006283">
    <property type="entry name" value="ThiL-like"/>
</dbReference>
<name>A0A7W8DFU0_9BACT</name>
<evidence type="ECO:0000256" key="2">
    <source>
        <dbReference type="HAMAP-Rule" id="MF_02128"/>
    </source>
</evidence>
<feature type="binding site" evidence="2">
    <location>
        <position position="81"/>
    </location>
    <ligand>
        <name>Mg(2+)</name>
        <dbReference type="ChEBI" id="CHEBI:18420"/>
        <label>4</label>
    </ligand>
</feature>
<evidence type="ECO:0000313" key="5">
    <source>
        <dbReference type="Proteomes" id="UP000528322"/>
    </source>
</evidence>
<dbReference type="GO" id="GO:0009229">
    <property type="term" value="P:thiamine diphosphate biosynthetic process"/>
    <property type="evidence" value="ECO:0007669"/>
    <property type="project" value="UniProtKB-UniRule"/>
</dbReference>
<feature type="binding site" evidence="2">
    <location>
        <position position="218"/>
    </location>
    <ligand>
        <name>Mg(2+)</name>
        <dbReference type="ChEBI" id="CHEBI:18420"/>
        <label>5</label>
    </ligand>
</feature>
<comment type="caution">
    <text evidence="4">The sequence shown here is derived from an EMBL/GenBank/DDBJ whole genome shotgun (WGS) entry which is preliminary data.</text>
</comment>
<protein>
    <recommendedName>
        <fullName evidence="2">Thiamine-monophosphate kinase</fullName>
        <shortName evidence="2">TMP kinase</shortName>
        <shortName evidence="2">Thiamine-phosphate kinase</shortName>
        <ecNumber evidence="2">2.7.4.16</ecNumber>
    </recommendedName>
</protein>
<keyword evidence="5" id="KW-1185">Reference proteome</keyword>
<feature type="binding site" evidence="2">
    <location>
        <begin position="128"/>
        <end position="129"/>
    </location>
    <ligand>
        <name>ATP</name>
        <dbReference type="ChEBI" id="CHEBI:30616"/>
    </ligand>
</feature>
<comment type="similarity">
    <text evidence="2">Belongs to the thiamine-monophosphate kinase family.</text>
</comment>
<feature type="domain" description="PurM-like N-terminal" evidence="3">
    <location>
        <begin position="35"/>
        <end position="145"/>
    </location>
</feature>
<dbReference type="Proteomes" id="UP000528322">
    <property type="component" value="Unassembled WGS sequence"/>
</dbReference>
<evidence type="ECO:0000313" key="4">
    <source>
        <dbReference type="EMBL" id="MBB5020747.1"/>
    </source>
</evidence>
<dbReference type="HAMAP" id="MF_02128">
    <property type="entry name" value="TMP_kinase"/>
    <property type="match status" value="1"/>
</dbReference>
<keyword evidence="2" id="KW-0067">ATP-binding</keyword>
<feature type="binding site" evidence="2">
    <location>
        <position position="111"/>
    </location>
    <ligand>
        <name>ATP</name>
        <dbReference type="ChEBI" id="CHEBI:30616"/>
    </ligand>
</feature>
<dbReference type="SUPFAM" id="SSF56042">
    <property type="entry name" value="PurM C-terminal domain-like"/>
    <property type="match status" value="1"/>
</dbReference>
<reference evidence="4 5" key="1">
    <citation type="submission" date="2020-08" db="EMBL/GenBank/DDBJ databases">
        <title>Genomic Encyclopedia of Type Strains, Phase IV (KMG-IV): sequencing the most valuable type-strain genomes for metagenomic binning, comparative biology and taxonomic classification.</title>
        <authorList>
            <person name="Goeker M."/>
        </authorList>
    </citation>
    <scope>NUCLEOTIDE SEQUENCE [LARGE SCALE GENOMIC DNA]</scope>
    <source>
        <strain evidence="4 5">DSM 22071</strain>
    </source>
</reference>
<comment type="pathway">
    <text evidence="2">Cofactor biosynthesis; thiamine diphosphate biosynthesis; thiamine diphosphate from thiamine phosphate: step 1/1.</text>
</comment>
<feature type="binding site" evidence="2">
    <location>
        <position position="215"/>
    </location>
    <ligand>
        <name>Mg(2+)</name>
        <dbReference type="ChEBI" id="CHEBI:18420"/>
        <label>3</label>
    </ligand>
</feature>